<organism evidence="1 2">
    <name type="scientific">Coregonus suidteri</name>
    <dbReference type="NCBI Taxonomy" id="861788"/>
    <lineage>
        <taxon>Eukaryota</taxon>
        <taxon>Metazoa</taxon>
        <taxon>Chordata</taxon>
        <taxon>Craniata</taxon>
        <taxon>Vertebrata</taxon>
        <taxon>Euteleostomi</taxon>
        <taxon>Actinopterygii</taxon>
        <taxon>Neopterygii</taxon>
        <taxon>Teleostei</taxon>
        <taxon>Protacanthopterygii</taxon>
        <taxon>Salmoniformes</taxon>
        <taxon>Salmonidae</taxon>
        <taxon>Coregoninae</taxon>
        <taxon>Coregonus</taxon>
    </lineage>
</organism>
<comment type="caution">
    <text evidence="1">The sequence shown here is derived from an EMBL/GenBank/DDBJ whole genome shotgun (WGS) entry which is preliminary data.</text>
</comment>
<sequence length="136" mass="15253">MADTENCERMSADEEVPMKSIGSQSWSWGLKGIPCIWRFLQNDCQQLPCRALQGWVTRAIWDCLLGEFRHVKATCEDGHEDQEGICSLLLFVRREVCCSAECFKDGGQQRSTGGNPCAEDLHLLLLRRGCCSLATP</sequence>
<dbReference type="EMBL" id="JAGTTL010000025">
    <property type="protein sequence ID" value="KAK6303036.1"/>
    <property type="molecule type" value="Genomic_DNA"/>
</dbReference>
<reference evidence="1 2" key="1">
    <citation type="submission" date="2021-04" db="EMBL/GenBank/DDBJ databases">
        <authorList>
            <person name="De Guttry C."/>
            <person name="Zahm M."/>
            <person name="Klopp C."/>
            <person name="Cabau C."/>
            <person name="Louis A."/>
            <person name="Berthelot C."/>
            <person name="Parey E."/>
            <person name="Roest Crollius H."/>
            <person name="Montfort J."/>
            <person name="Robinson-Rechavi M."/>
            <person name="Bucao C."/>
            <person name="Bouchez O."/>
            <person name="Gislard M."/>
            <person name="Lluch J."/>
            <person name="Milhes M."/>
            <person name="Lampietro C."/>
            <person name="Lopez Roques C."/>
            <person name="Donnadieu C."/>
            <person name="Braasch I."/>
            <person name="Desvignes T."/>
            <person name="Postlethwait J."/>
            <person name="Bobe J."/>
            <person name="Wedekind C."/>
            <person name="Guiguen Y."/>
        </authorList>
    </citation>
    <scope>NUCLEOTIDE SEQUENCE [LARGE SCALE GENOMIC DNA]</scope>
    <source>
        <strain evidence="1">Cs_M1</strain>
        <tissue evidence="1">Blood</tissue>
    </source>
</reference>
<keyword evidence="2" id="KW-1185">Reference proteome</keyword>
<evidence type="ECO:0000313" key="1">
    <source>
        <dbReference type="EMBL" id="KAK6303036.1"/>
    </source>
</evidence>
<dbReference type="Proteomes" id="UP001356427">
    <property type="component" value="Unassembled WGS sequence"/>
</dbReference>
<accession>A0AAN8QL91</accession>
<dbReference type="AlphaFoldDB" id="A0AAN8QL91"/>
<gene>
    <name evidence="1" type="ORF">J4Q44_G00273910</name>
</gene>
<name>A0AAN8QL91_9TELE</name>
<protein>
    <submittedName>
        <fullName evidence="1">Uncharacterized protein</fullName>
    </submittedName>
</protein>
<proteinExistence type="predicted"/>
<evidence type="ECO:0000313" key="2">
    <source>
        <dbReference type="Proteomes" id="UP001356427"/>
    </source>
</evidence>